<dbReference type="GO" id="GO:0006915">
    <property type="term" value="P:apoptotic process"/>
    <property type="evidence" value="ECO:0007669"/>
    <property type="project" value="InterPro"/>
</dbReference>
<dbReference type="Pfam" id="PF15185">
    <property type="entry name" value="BMF"/>
    <property type="match status" value="1"/>
</dbReference>
<dbReference type="STRING" id="113540.ENSSFOP00015047082"/>
<name>A0A0P7UHG4_SCLFO</name>
<accession>A0A0P7UHG4</accession>
<gene>
    <name evidence="1" type="ORF">Z043_112018</name>
</gene>
<comment type="caution">
    <text evidence="1">The sequence shown here is derived from an EMBL/GenBank/DDBJ whole genome shotgun (WGS) entry which is preliminary data.</text>
</comment>
<dbReference type="AlphaFoldDB" id="A0A0P7UHG4"/>
<sequence>MSSTDVGRPPTRVPRRELSGSDPEYQFLVAVPACTILTISEGPLMEDEEDDVFRPNARSWETTFREIKHEDRSTQTPGPALVHRFSMLPCGVAHEPRRLFYGMCNAGFRLHFPAHFERARNPEQGQRNRPEHHPRPSAEVRIGQKLQVIGDQFHQDQVELSARLASSLGNHGDSQLLVQIEGVALLPCGLRSLSKAKDRDFVSSSAS</sequence>
<dbReference type="GO" id="GO:0016459">
    <property type="term" value="C:myosin complex"/>
    <property type="evidence" value="ECO:0007669"/>
    <property type="project" value="TreeGrafter"/>
</dbReference>
<dbReference type="InterPro" id="IPR028192">
    <property type="entry name" value="BMF"/>
</dbReference>
<proteinExistence type="predicted"/>
<organism evidence="1 2">
    <name type="scientific">Scleropages formosus</name>
    <name type="common">Asian bonytongue</name>
    <name type="synonym">Osteoglossum formosum</name>
    <dbReference type="NCBI Taxonomy" id="113540"/>
    <lineage>
        <taxon>Eukaryota</taxon>
        <taxon>Metazoa</taxon>
        <taxon>Chordata</taxon>
        <taxon>Craniata</taxon>
        <taxon>Vertebrata</taxon>
        <taxon>Euteleostomi</taxon>
        <taxon>Actinopterygii</taxon>
        <taxon>Neopterygii</taxon>
        <taxon>Teleostei</taxon>
        <taxon>Osteoglossocephala</taxon>
        <taxon>Osteoglossomorpha</taxon>
        <taxon>Osteoglossiformes</taxon>
        <taxon>Osteoglossidae</taxon>
        <taxon>Scleropages</taxon>
    </lineage>
</organism>
<evidence type="ECO:0000313" key="1">
    <source>
        <dbReference type="EMBL" id="KPP69238.1"/>
    </source>
</evidence>
<protein>
    <submittedName>
        <fullName evidence="1">Bcl-2-modifying factor-like</fullName>
    </submittedName>
</protein>
<dbReference type="GO" id="GO:0043065">
    <property type="term" value="P:positive regulation of apoptotic process"/>
    <property type="evidence" value="ECO:0007669"/>
    <property type="project" value="TreeGrafter"/>
</dbReference>
<dbReference type="Proteomes" id="UP000034805">
    <property type="component" value="Unassembled WGS sequence"/>
</dbReference>
<dbReference type="GO" id="GO:0010507">
    <property type="term" value="P:negative regulation of autophagy"/>
    <property type="evidence" value="ECO:0007669"/>
    <property type="project" value="TreeGrafter"/>
</dbReference>
<evidence type="ECO:0000313" key="2">
    <source>
        <dbReference type="Proteomes" id="UP000034805"/>
    </source>
</evidence>
<dbReference type="PANTHER" id="PTHR32014">
    <property type="entry name" value="BCL-2-MODIFYING FACTOR"/>
    <property type="match status" value="1"/>
</dbReference>
<dbReference type="PANTHER" id="PTHR32014:SF2">
    <property type="entry name" value="BCL-2-MODIFYING FACTOR"/>
    <property type="match status" value="1"/>
</dbReference>
<dbReference type="EMBL" id="JARO02004060">
    <property type="protein sequence ID" value="KPP69238.1"/>
    <property type="molecule type" value="Genomic_DNA"/>
</dbReference>
<reference evidence="1 2" key="1">
    <citation type="submission" date="2015-08" db="EMBL/GenBank/DDBJ databases">
        <title>The genome of the Asian arowana (Scleropages formosus).</title>
        <authorList>
            <person name="Tan M.H."/>
            <person name="Gan H.M."/>
            <person name="Croft L.J."/>
            <person name="Austin C.M."/>
        </authorList>
    </citation>
    <scope>NUCLEOTIDE SEQUENCE [LARGE SCALE GENOMIC DNA]</scope>
    <source>
        <strain evidence="1">Aro1</strain>
    </source>
</reference>